<evidence type="ECO:0000313" key="7">
    <source>
        <dbReference type="Proteomes" id="UP000018680"/>
    </source>
</evidence>
<dbReference type="GO" id="GO:0005524">
    <property type="term" value="F:ATP binding"/>
    <property type="evidence" value="ECO:0007669"/>
    <property type="project" value="UniProtKB-UniRule"/>
</dbReference>
<name>V5WI95_9SPIO</name>
<accession>V5WI95</accession>
<evidence type="ECO:0000256" key="2">
    <source>
        <dbReference type="ARBA" id="ARBA00022741"/>
    </source>
</evidence>
<dbReference type="Pfam" id="PF13535">
    <property type="entry name" value="ATP-grasp_4"/>
    <property type="match status" value="1"/>
</dbReference>
<gene>
    <name evidence="6" type="ORF">L21SP2_1911</name>
</gene>
<feature type="domain" description="ATP-grasp" evidence="5">
    <location>
        <begin position="99"/>
        <end position="305"/>
    </location>
</feature>
<dbReference type="RefSeq" id="WP_024268201.1">
    <property type="nucleotide sequence ID" value="NC_023035.1"/>
</dbReference>
<dbReference type="OrthoDB" id="9803907at2"/>
<dbReference type="InterPro" id="IPR011761">
    <property type="entry name" value="ATP-grasp"/>
</dbReference>
<dbReference type="InterPro" id="IPR052032">
    <property type="entry name" value="ATP-dep_AA_Ligase"/>
</dbReference>
<proteinExistence type="predicted"/>
<dbReference type="HOGENOM" id="CLU_029016_5_0_12"/>
<dbReference type="GO" id="GO:0016874">
    <property type="term" value="F:ligase activity"/>
    <property type="evidence" value="ECO:0007669"/>
    <property type="project" value="UniProtKB-KW"/>
</dbReference>
<sequence>MQLPAIHIAQAMGIQLFIADGNADAPGAGSSSGFYHIDLKDLPGLTAAAADIRDRGGLDGVLTVGTDFSASVAWVAQAHNLPGISYEAALNASRKDRMRKVLREHQIPCPGFVSLTPGAEDLRYPEKPAEVLLEKISREGLEYPLVVKPGDNMGARGVRKISGPRELGPAAAEALRYSPGLTLVLEEEIRGVEYSLDSLISDDTAMPMGIARRSIDYPPYYIERGHDFPSGLSEESAHEMFDTLFRAAAALGISRGAAKGDVFMTERGPVIGEVAARLSGGYMSGWTYPLHSGVHPAVGAVLIALGENPGKYEEYFTPQSRIGVSERGMVSIPGTLKDVIFDRRIIPAGAAPGSREEAGEFHFITVRSGDELRFPRNNVEKCGNIICREEQGSGGATSAQRAEAGVAAYLFRLAPVKPSRLQHILGSDFPPAYPRLMSLFLKDYAALSLDSDRLISEDSYRKVDEFTIPQAYLEYGEQDWNYRSLSQSLRDTRRIHQDFSWAAGGSAGDNPEMLFCLLRAGYQGLCYYLEAENSQNHHNSTDISRDEAIRNIIQEYSALSGE</sequence>
<evidence type="ECO:0000256" key="4">
    <source>
        <dbReference type="PROSITE-ProRule" id="PRU00409"/>
    </source>
</evidence>
<dbReference type="Gene3D" id="3.30.1490.20">
    <property type="entry name" value="ATP-grasp fold, A domain"/>
    <property type="match status" value="1"/>
</dbReference>
<evidence type="ECO:0000313" key="6">
    <source>
        <dbReference type="EMBL" id="AHC15284.1"/>
    </source>
</evidence>
<dbReference type="PANTHER" id="PTHR43585:SF2">
    <property type="entry name" value="ATP-GRASP ENZYME FSQD"/>
    <property type="match status" value="1"/>
</dbReference>
<organism evidence="6 7">
    <name type="scientific">Salinispira pacifica</name>
    <dbReference type="NCBI Taxonomy" id="1307761"/>
    <lineage>
        <taxon>Bacteria</taxon>
        <taxon>Pseudomonadati</taxon>
        <taxon>Spirochaetota</taxon>
        <taxon>Spirochaetia</taxon>
        <taxon>Spirochaetales</taxon>
        <taxon>Spirochaetaceae</taxon>
        <taxon>Salinispira</taxon>
    </lineage>
</organism>
<dbReference type="Gene3D" id="3.40.50.20">
    <property type="match status" value="1"/>
</dbReference>
<dbReference type="STRING" id="1307761.L21SP2_1911"/>
<keyword evidence="3 4" id="KW-0067">ATP-binding</keyword>
<evidence type="ECO:0000259" key="5">
    <source>
        <dbReference type="PROSITE" id="PS50975"/>
    </source>
</evidence>
<reference evidence="6 7" key="1">
    <citation type="journal article" date="2015" name="Stand. Genomic Sci.">
        <title>Complete genome sequence and description of Salinispira pacifica gen. nov., sp. nov., a novel spirochaete isolated form a hypersaline microbial mat.</title>
        <authorList>
            <person name="Ben Hania W."/>
            <person name="Joseph M."/>
            <person name="Schumann P."/>
            <person name="Bunk B."/>
            <person name="Fiebig A."/>
            <person name="Sproer C."/>
            <person name="Klenk H.P."/>
            <person name="Fardeau M.L."/>
            <person name="Spring S."/>
        </authorList>
    </citation>
    <scope>NUCLEOTIDE SEQUENCE [LARGE SCALE GENOMIC DNA]</scope>
    <source>
        <strain evidence="6 7">L21-RPul-D2</strain>
    </source>
</reference>
<dbReference type="EMBL" id="CP006939">
    <property type="protein sequence ID" value="AHC15284.1"/>
    <property type="molecule type" value="Genomic_DNA"/>
</dbReference>
<dbReference type="SUPFAM" id="SSF56059">
    <property type="entry name" value="Glutathione synthetase ATP-binding domain-like"/>
    <property type="match status" value="1"/>
</dbReference>
<dbReference type="PANTHER" id="PTHR43585">
    <property type="entry name" value="FUMIPYRROLE BIOSYNTHESIS PROTEIN C"/>
    <property type="match status" value="1"/>
</dbReference>
<dbReference type="PROSITE" id="PS50975">
    <property type="entry name" value="ATP_GRASP"/>
    <property type="match status" value="1"/>
</dbReference>
<dbReference type="KEGG" id="slr:L21SP2_1911"/>
<dbReference type="Proteomes" id="UP000018680">
    <property type="component" value="Chromosome"/>
</dbReference>
<dbReference type="InterPro" id="IPR013815">
    <property type="entry name" value="ATP_grasp_subdomain_1"/>
</dbReference>
<dbReference type="eggNOG" id="COG1181">
    <property type="taxonomic scope" value="Bacteria"/>
</dbReference>
<keyword evidence="2 4" id="KW-0547">Nucleotide-binding</keyword>
<evidence type="ECO:0000256" key="3">
    <source>
        <dbReference type="ARBA" id="ARBA00022840"/>
    </source>
</evidence>
<dbReference type="PATRIC" id="fig|1307761.3.peg.1904"/>
<dbReference type="GO" id="GO:0046872">
    <property type="term" value="F:metal ion binding"/>
    <property type="evidence" value="ECO:0007669"/>
    <property type="project" value="InterPro"/>
</dbReference>
<dbReference type="AlphaFoldDB" id="V5WI95"/>
<evidence type="ECO:0000256" key="1">
    <source>
        <dbReference type="ARBA" id="ARBA00022598"/>
    </source>
</evidence>
<keyword evidence="1" id="KW-0436">Ligase</keyword>
<keyword evidence="7" id="KW-1185">Reference proteome</keyword>
<dbReference type="Gene3D" id="3.30.470.20">
    <property type="entry name" value="ATP-grasp fold, B domain"/>
    <property type="match status" value="1"/>
</dbReference>
<protein>
    <recommendedName>
        <fullName evidence="5">ATP-grasp domain-containing protein</fullName>
    </recommendedName>
</protein>